<name>A0AAU7NSV9_9GAMM</name>
<gene>
    <name evidence="2" type="ORF">Q9L42_017035</name>
</gene>
<keyword evidence="3" id="KW-1185">Reference proteome</keyword>
<dbReference type="EMBL" id="CP157743">
    <property type="protein sequence ID" value="XBS20042.1"/>
    <property type="molecule type" value="Genomic_DNA"/>
</dbReference>
<dbReference type="Gene3D" id="3.40.630.30">
    <property type="match status" value="1"/>
</dbReference>
<dbReference type="SUPFAM" id="SSF55729">
    <property type="entry name" value="Acyl-CoA N-acyltransferases (Nat)"/>
    <property type="match status" value="1"/>
</dbReference>
<evidence type="ECO:0000313" key="2">
    <source>
        <dbReference type="EMBL" id="XBS20042.1"/>
    </source>
</evidence>
<protein>
    <recommendedName>
        <fullName evidence="1">N-acyl amino acid synthase FeeM catalytic core domain-containing protein</fullName>
    </recommendedName>
</protein>
<reference evidence="2 3" key="1">
    <citation type="journal article" date="2024" name="Microbiology">
        <title>Methylomarinum rosea sp. nov., a novel halophilic methanotrophic bacterium from the hypersaline Lake Elton.</title>
        <authorList>
            <person name="Suleimanov R.Z."/>
            <person name="Oshkin I.Y."/>
            <person name="Danilova O.V."/>
            <person name="Suzina N.E."/>
            <person name="Dedysh S.N."/>
        </authorList>
    </citation>
    <scope>NUCLEOTIDE SEQUENCE [LARGE SCALE GENOMIC DNA]</scope>
    <source>
        <strain evidence="2 3">Ch1-1</strain>
    </source>
</reference>
<dbReference type="InterPro" id="IPR054597">
    <property type="entry name" value="FeeM_cat"/>
</dbReference>
<dbReference type="KEGG" id="mech:Q9L42_017035"/>
<dbReference type="InterPro" id="IPR016181">
    <property type="entry name" value="Acyl_CoA_acyltransferase"/>
</dbReference>
<organism evidence="2 3">
    <name type="scientific">Methylomarinum roseum</name>
    <dbReference type="NCBI Taxonomy" id="3067653"/>
    <lineage>
        <taxon>Bacteria</taxon>
        <taxon>Pseudomonadati</taxon>
        <taxon>Pseudomonadota</taxon>
        <taxon>Gammaproteobacteria</taxon>
        <taxon>Methylococcales</taxon>
        <taxon>Methylococcaceae</taxon>
        <taxon>Methylomarinum</taxon>
    </lineage>
</organism>
<dbReference type="RefSeq" id="WP_305907230.1">
    <property type="nucleotide sequence ID" value="NZ_CP157743.1"/>
</dbReference>
<dbReference type="Pfam" id="PF21926">
    <property type="entry name" value="FeeM"/>
    <property type="match status" value="1"/>
</dbReference>
<dbReference type="AlphaFoldDB" id="A0AAU7NSV9"/>
<accession>A0AAU7NSV9</accession>
<evidence type="ECO:0000259" key="1">
    <source>
        <dbReference type="Pfam" id="PF21926"/>
    </source>
</evidence>
<feature type="domain" description="N-acyl amino acid synthase FeeM catalytic core" evidence="1">
    <location>
        <begin position="19"/>
        <end position="161"/>
    </location>
</feature>
<sequence>MKNKDYTISVLEDYSRLDEIYRLTHDTLAESGSIKRSENGRLRTCPHLDKIPETTILIAEKDNRIIGTITFTLDGPNGVHTDSWFNIETEEVRRKTNGIIGSSWRVATEKDYRNSRILVLDLMKNAFKVGLENNCTVCLFTFLNKHIRIYQRIMAAEVLAKKSVSIDGNIQTELNFMKIDVKNGWNRFKQVHE</sequence>
<dbReference type="Proteomes" id="UP001225378">
    <property type="component" value="Chromosome"/>
</dbReference>
<evidence type="ECO:0000313" key="3">
    <source>
        <dbReference type="Proteomes" id="UP001225378"/>
    </source>
</evidence>
<proteinExistence type="predicted"/>